<accession>A0ABP8X3N1</accession>
<organism evidence="3 4">
    <name type="scientific">Nocardioides conyzicola</name>
    <dbReference type="NCBI Taxonomy" id="1651781"/>
    <lineage>
        <taxon>Bacteria</taxon>
        <taxon>Bacillati</taxon>
        <taxon>Actinomycetota</taxon>
        <taxon>Actinomycetes</taxon>
        <taxon>Propionibacteriales</taxon>
        <taxon>Nocardioidaceae</taxon>
        <taxon>Nocardioides</taxon>
    </lineage>
</organism>
<keyword evidence="2" id="KW-0812">Transmembrane</keyword>
<feature type="compositionally biased region" description="Pro residues" evidence="1">
    <location>
        <begin position="10"/>
        <end position="20"/>
    </location>
</feature>
<keyword evidence="2" id="KW-0472">Membrane</keyword>
<dbReference type="EMBL" id="BAABKM010000002">
    <property type="protein sequence ID" value="GAA4698211.1"/>
    <property type="molecule type" value="Genomic_DNA"/>
</dbReference>
<dbReference type="RefSeq" id="WP_345520407.1">
    <property type="nucleotide sequence ID" value="NZ_BAABKM010000002.1"/>
</dbReference>
<evidence type="ECO:0000313" key="4">
    <source>
        <dbReference type="Proteomes" id="UP001499974"/>
    </source>
</evidence>
<feature type="compositionally biased region" description="Low complexity" evidence="1">
    <location>
        <begin position="71"/>
        <end position="87"/>
    </location>
</feature>
<gene>
    <name evidence="3" type="ORF">GCM10023349_12800</name>
</gene>
<keyword evidence="2" id="KW-1133">Transmembrane helix</keyword>
<feature type="compositionally biased region" description="Basic and acidic residues" evidence="1">
    <location>
        <begin position="55"/>
        <end position="64"/>
    </location>
</feature>
<feature type="region of interest" description="Disordered" evidence="1">
    <location>
        <begin position="51"/>
        <end position="95"/>
    </location>
</feature>
<dbReference type="Proteomes" id="UP001499974">
    <property type="component" value="Unassembled WGS sequence"/>
</dbReference>
<evidence type="ECO:0000256" key="2">
    <source>
        <dbReference type="SAM" id="Phobius"/>
    </source>
</evidence>
<protein>
    <submittedName>
        <fullName evidence="3">Uncharacterized protein</fullName>
    </submittedName>
</protein>
<comment type="caution">
    <text evidence="3">The sequence shown here is derived from an EMBL/GenBank/DDBJ whole genome shotgun (WGS) entry which is preliminary data.</text>
</comment>
<keyword evidence="4" id="KW-1185">Reference proteome</keyword>
<proteinExistence type="predicted"/>
<reference evidence="4" key="1">
    <citation type="journal article" date="2019" name="Int. J. Syst. Evol. Microbiol.">
        <title>The Global Catalogue of Microorganisms (GCM) 10K type strain sequencing project: providing services to taxonomists for standard genome sequencing and annotation.</title>
        <authorList>
            <consortium name="The Broad Institute Genomics Platform"/>
            <consortium name="The Broad Institute Genome Sequencing Center for Infectious Disease"/>
            <person name="Wu L."/>
            <person name="Ma J."/>
        </authorList>
    </citation>
    <scope>NUCLEOTIDE SEQUENCE [LARGE SCALE GENOMIC DNA]</scope>
    <source>
        <strain evidence="4">JCM 18531</strain>
    </source>
</reference>
<evidence type="ECO:0000256" key="1">
    <source>
        <dbReference type="SAM" id="MobiDB-lite"/>
    </source>
</evidence>
<evidence type="ECO:0000313" key="3">
    <source>
        <dbReference type="EMBL" id="GAA4698211.1"/>
    </source>
</evidence>
<name>A0ABP8X3N1_9ACTN</name>
<feature type="region of interest" description="Disordered" evidence="1">
    <location>
        <begin position="1"/>
        <end position="22"/>
    </location>
</feature>
<sequence length="95" mass="9602">MTEQTVTVPPETPPAEPAPPKVRHTLGLPVVGAVAAATLLIGGLAGGIIGYAVHGDSDGGRPDFRQGGPGQRFQQGGPGQQQGQHGNPPQPPSNR</sequence>
<feature type="transmembrane region" description="Helical" evidence="2">
    <location>
        <begin position="30"/>
        <end position="53"/>
    </location>
</feature>